<dbReference type="PROSITE" id="PS00678">
    <property type="entry name" value="WD_REPEATS_1"/>
    <property type="match status" value="1"/>
</dbReference>
<evidence type="ECO:0000259" key="14">
    <source>
        <dbReference type="PROSITE" id="PS50089"/>
    </source>
</evidence>
<dbReference type="SMART" id="SM00320">
    <property type="entry name" value="WD40"/>
    <property type="match status" value="4"/>
</dbReference>
<feature type="region of interest" description="Disordered" evidence="13">
    <location>
        <begin position="698"/>
        <end position="719"/>
    </location>
</feature>
<dbReference type="SUPFAM" id="SSF50978">
    <property type="entry name" value="WD40 repeat-like"/>
    <property type="match status" value="1"/>
</dbReference>
<accession>A0ABX8I610</accession>
<keyword evidence="6 12" id="KW-0853">WD repeat</keyword>
<protein>
    <recommendedName>
        <fullName evidence="4">Restriction of telomere capping protein 1</fullName>
    </recommendedName>
</protein>
<comment type="similarity">
    <text evidence="3">Belongs to the WD repeat RTC1 family.</text>
</comment>
<evidence type="ECO:0000256" key="9">
    <source>
        <dbReference type="ARBA" id="ARBA00022771"/>
    </source>
</evidence>
<evidence type="ECO:0000313" key="16">
    <source>
        <dbReference type="Proteomes" id="UP000825434"/>
    </source>
</evidence>
<evidence type="ECO:0000256" key="11">
    <source>
        <dbReference type="PROSITE-ProRule" id="PRU00175"/>
    </source>
</evidence>
<reference evidence="15 16" key="1">
    <citation type="submission" date="2021-06" db="EMBL/GenBank/DDBJ databases">
        <title>Candida outbreak in Lebanon.</title>
        <authorList>
            <person name="Finianos M."/>
        </authorList>
    </citation>
    <scope>NUCLEOTIDE SEQUENCE [LARGE SCALE GENOMIC DNA]</scope>
    <source>
        <strain evidence="15">CA3LBN</strain>
    </source>
</reference>
<dbReference type="InterPro" id="IPR019775">
    <property type="entry name" value="WD40_repeat_CS"/>
</dbReference>
<dbReference type="PANTHER" id="PTHR46200">
    <property type="entry name" value="GATOR COMPLEX PROTEIN WDR24"/>
    <property type="match status" value="1"/>
</dbReference>
<dbReference type="Proteomes" id="UP000825434">
    <property type="component" value="Chromosome 3"/>
</dbReference>
<dbReference type="Gene3D" id="2.130.10.10">
    <property type="entry name" value="YVTN repeat-like/Quinoprotein amine dehydrogenase"/>
    <property type="match status" value="1"/>
</dbReference>
<dbReference type="PROSITE" id="PS50082">
    <property type="entry name" value="WD_REPEATS_2"/>
    <property type="match status" value="2"/>
</dbReference>
<feature type="compositionally biased region" description="Polar residues" evidence="13">
    <location>
        <begin position="533"/>
        <end position="544"/>
    </location>
</feature>
<feature type="region of interest" description="Disordered" evidence="13">
    <location>
        <begin position="958"/>
        <end position="979"/>
    </location>
</feature>
<keyword evidence="5" id="KW-0926">Vacuole</keyword>
<evidence type="ECO:0000256" key="5">
    <source>
        <dbReference type="ARBA" id="ARBA00022554"/>
    </source>
</evidence>
<evidence type="ECO:0000256" key="6">
    <source>
        <dbReference type="ARBA" id="ARBA00022574"/>
    </source>
</evidence>
<dbReference type="InterPro" id="IPR037590">
    <property type="entry name" value="WDR24"/>
</dbReference>
<evidence type="ECO:0000313" key="15">
    <source>
        <dbReference type="EMBL" id="QWU88701.1"/>
    </source>
</evidence>
<feature type="compositionally biased region" description="Basic and acidic residues" evidence="13">
    <location>
        <begin position="961"/>
        <end position="972"/>
    </location>
</feature>
<feature type="compositionally biased region" description="Basic and acidic residues" evidence="13">
    <location>
        <begin position="24"/>
        <end position="33"/>
    </location>
</feature>
<dbReference type="CDD" id="cd16488">
    <property type="entry name" value="mRING-H2-C3H3C2_Mio-like"/>
    <property type="match status" value="1"/>
</dbReference>
<keyword evidence="8" id="KW-0677">Repeat</keyword>
<feature type="compositionally biased region" description="Polar residues" evidence="13">
    <location>
        <begin position="840"/>
        <end position="857"/>
    </location>
</feature>
<gene>
    <name evidence="15" type="ORF">CA3LBN_003009</name>
</gene>
<evidence type="ECO:0000256" key="7">
    <source>
        <dbReference type="ARBA" id="ARBA00022723"/>
    </source>
</evidence>
<feature type="domain" description="RING-type" evidence="14">
    <location>
        <begin position="1135"/>
        <end position="1175"/>
    </location>
</feature>
<dbReference type="InterPro" id="IPR049566">
    <property type="entry name" value="WDR59_RTC1-like_RING_Znf"/>
</dbReference>
<evidence type="ECO:0000256" key="12">
    <source>
        <dbReference type="PROSITE-ProRule" id="PRU00221"/>
    </source>
</evidence>
<proteinExistence type="inferred from homology"/>
<keyword evidence="16" id="KW-1185">Reference proteome</keyword>
<dbReference type="Pfam" id="PF17120">
    <property type="entry name" value="zf-RING_16"/>
    <property type="match status" value="1"/>
</dbReference>
<feature type="region of interest" description="Disordered" evidence="13">
    <location>
        <begin position="520"/>
        <end position="606"/>
    </location>
</feature>
<evidence type="ECO:0000256" key="4">
    <source>
        <dbReference type="ARBA" id="ARBA00015098"/>
    </source>
</evidence>
<feature type="repeat" description="WD" evidence="12">
    <location>
        <begin position="157"/>
        <end position="192"/>
    </location>
</feature>
<sequence length="1183" mass="130434">MSNQSGLARFAFNIYGSLSQADSPRQKTPDSSRSRPSKKFTYSCEKEITCVSQLRHPLGRIKTSYYDASSPVPSHHVVIGGKNYLKLLALNSDQNQVIADINIVDPSASKRFHTSPRLFNVNTVKCNGDMVACGLTDGTVSIFQVSAAGKAKLAHKFSDHKRVINSMDFVESDQILLSGSQDGTIKLWDLRTFNQKPVVKLRAPQHSDPVRACQYSPFSRSRGRMTVLSVHDSGSLCKFDFRYPGGNHHKGGLPERKWTFHTGPALSLHIHPEREYVLTGGRDRKICLWDYEDSVAHHSVSPKVTMNAYGPVMKVRWSDIPNGDPSDAGSAISSRHNSLDFTDDYASPQSLYNYDFACSYLNDDPTITVFNLRRKYIPKEVITTSTGKPVQNFIWAHNFQNERKLWTITKSNIFVSYNLSRIQDDGLNISRPLEELTSVATAWSPGYTNLSFTNQQKSEFYMDPADSSYGHEYDTSDASAAFTDDLSEEALIDRELEHQSSSLSLDSKYKMPNSMTASSFIYQKSPKDRPSLMRSSTYNPSSAALKSPSPNPSSHLGPLVEPGGVPGSGHANHSAHLARPPLTRNTSQSTQGSGSSSIMLQPSSSGVSALHQKKSSTITAAPSPYFVAVCLPIPLNDESVFEYLAYEYYHTVPDGMSLSFVCQMNAEAAASVQRFRDCQVWRMLATAIEQSTSSISVTPLDIKNGSKTQDGPQHHEDQPITEERASINSDIGNLCGSYDSNSTSTTNYRRSEGGAAVHNMAILSSSKESNSDFGPLSPQSVMSARVPTRNGETISGRKSHTASREDIFLQDDHDKAETMEMPKSPEPTSEFPAMDIKAKQSLQNQKSASTEMLNPTSKSKELTRKTSYSAFSSGNSPRPTGLGPDLDDEKLHLFSNSYSSSGYQASEGRYGSSAHTMLSRQRQSFSSTRASPVNPHYGFKPRSAEGFRGINSQLVQSPSLDKVEESSTKSTDKLTSGLTKAIQESSTAASELLGNEESSKPWSLTNLLSKAVEYARDQGDLIMCSTMVMLFYGQLKAFEKRVMDKRACLECLGLYVESLRQKELFAEATAIVKSAPSGLKGDLSVYASKEVDMRFFCDSCKKLLTNEKTKHLYAGNTEKFGFWYCDECSSKQRNCVYCNEPCKGLTVVVGLKCGHSGHFGCLQEWFLVDEHNECPAGCEQASV</sequence>
<comment type="subcellular location">
    <subcellularLocation>
        <location evidence="2">Vacuole</location>
    </subcellularLocation>
</comment>
<dbReference type="InterPro" id="IPR036322">
    <property type="entry name" value="WD40_repeat_dom_sf"/>
</dbReference>
<evidence type="ECO:0000256" key="2">
    <source>
        <dbReference type="ARBA" id="ARBA00004116"/>
    </source>
</evidence>
<feature type="region of interest" description="Disordered" evidence="13">
    <location>
        <begin position="840"/>
        <end position="888"/>
    </location>
</feature>
<evidence type="ECO:0000256" key="1">
    <source>
        <dbReference type="ARBA" id="ARBA00002738"/>
    </source>
</evidence>
<feature type="region of interest" description="Disordered" evidence="13">
    <location>
        <begin position="766"/>
        <end position="805"/>
    </location>
</feature>
<dbReference type="PANTHER" id="PTHR46200:SF1">
    <property type="entry name" value="GATOR COMPLEX PROTEIN WDR24"/>
    <property type="match status" value="1"/>
</dbReference>
<feature type="region of interest" description="Disordered" evidence="13">
    <location>
        <begin position="20"/>
        <end position="39"/>
    </location>
</feature>
<organism evidence="15 16">
    <name type="scientific">Candidozyma haemuli</name>
    <dbReference type="NCBI Taxonomy" id="45357"/>
    <lineage>
        <taxon>Eukaryota</taxon>
        <taxon>Fungi</taxon>
        <taxon>Dikarya</taxon>
        <taxon>Ascomycota</taxon>
        <taxon>Saccharomycotina</taxon>
        <taxon>Pichiomycetes</taxon>
        <taxon>Metschnikowiaceae</taxon>
        <taxon>Candidozyma</taxon>
    </lineage>
</organism>
<dbReference type="PROSITE" id="PS50294">
    <property type="entry name" value="WD_REPEATS_REGION"/>
    <property type="match status" value="2"/>
</dbReference>
<evidence type="ECO:0000256" key="10">
    <source>
        <dbReference type="ARBA" id="ARBA00022833"/>
    </source>
</evidence>
<evidence type="ECO:0000256" key="13">
    <source>
        <dbReference type="SAM" id="MobiDB-lite"/>
    </source>
</evidence>
<keyword evidence="9 11" id="KW-0863">Zinc-finger</keyword>
<keyword evidence="7" id="KW-0479">Metal-binding</keyword>
<name>A0ABX8I610_9ASCO</name>
<dbReference type="Pfam" id="PF00400">
    <property type="entry name" value="WD40"/>
    <property type="match status" value="2"/>
</dbReference>
<feature type="compositionally biased region" description="Polar residues" evidence="13">
    <location>
        <begin position="766"/>
        <end position="782"/>
    </location>
</feature>
<feature type="compositionally biased region" description="Low complexity" evidence="13">
    <location>
        <begin position="586"/>
        <end position="597"/>
    </location>
</feature>
<dbReference type="PROSITE" id="PS50089">
    <property type="entry name" value="ZF_RING_2"/>
    <property type="match status" value="1"/>
</dbReference>
<evidence type="ECO:0000256" key="3">
    <source>
        <dbReference type="ARBA" id="ARBA00008863"/>
    </source>
</evidence>
<dbReference type="EMBL" id="CP076663">
    <property type="protein sequence ID" value="QWU88701.1"/>
    <property type="molecule type" value="Genomic_DNA"/>
</dbReference>
<feature type="compositionally biased region" description="Polar residues" evidence="13">
    <location>
        <begin position="865"/>
        <end position="878"/>
    </location>
</feature>
<dbReference type="InterPro" id="IPR001680">
    <property type="entry name" value="WD40_rpt"/>
</dbReference>
<dbReference type="InterPro" id="IPR015943">
    <property type="entry name" value="WD40/YVTN_repeat-like_dom_sf"/>
</dbReference>
<evidence type="ECO:0000256" key="8">
    <source>
        <dbReference type="ARBA" id="ARBA00022737"/>
    </source>
</evidence>
<keyword evidence="10" id="KW-0862">Zinc</keyword>
<feature type="repeat" description="WD" evidence="12">
    <location>
        <begin position="258"/>
        <end position="299"/>
    </location>
</feature>
<dbReference type="InterPro" id="IPR001841">
    <property type="entry name" value="Znf_RING"/>
</dbReference>
<comment type="function">
    <text evidence="1">May be involved in a process influencing telomere capping.</text>
</comment>